<evidence type="ECO:0000256" key="9">
    <source>
        <dbReference type="SAM" id="Phobius"/>
    </source>
</evidence>
<dbReference type="InterPro" id="IPR037094">
    <property type="entry name" value="Glyco_hydro_38_cen_sf"/>
</dbReference>
<evidence type="ECO:0000313" key="12">
    <source>
        <dbReference type="Proteomes" id="UP000835052"/>
    </source>
</evidence>
<evidence type="ECO:0000256" key="2">
    <source>
        <dbReference type="ARBA" id="ARBA00022723"/>
    </source>
</evidence>
<dbReference type="Pfam" id="PF09261">
    <property type="entry name" value="Alpha-mann_mid"/>
    <property type="match status" value="1"/>
</dbReference>
<dbReference type="Pfam" id="PF01074">
    <property type="entry name" value="Glyco_hydro_38N"/>
    <property type="match status" value="1"/>
</dbReference>
<dbReference type="Gene3D" id="2.70.98.30">
    <property type="entry name" value="Golgi alpha-mannosidase II, domain 4"/>
    <property type="match status" value="1"/>
</dbReference>
<dbReference type="GO" id="GO:0006491">
    <property type="term" value="P:N-glycan processing"/>
    <property type="evidence" value="ECO:0007669"/>
    <property type="project" value="TreeGrafter"/>
</dbReference>
<dbReference type="InterPro" id="IPR050843">
    <property type="entry name" value="Glycosyl_Hydrlase_38"/>
</dbReference>
<accession>A0A8S1H3W7</accession>
<evidence type="ECO:0000256" key="5">
    <source>
        <dbReference type="ARBA" id="ARBA00023295"/>
    </source>
</evidence>
<comment type="similarity">
    <text evidence="1 8">Belongs to the glycosyl hydrolase 38 family.</text>
</comment>
<comment type="caution">
    <text evidence="11">The sequence shown here is derived from an EMBL/GenBank/DDBJ whole genome shotgun (WGS) entry which is preliminary data.</text>
</comment>
<organism evidence="11 12">
    <name type="scientific">Caenorhabditis auriculariae</name>
    <dbReference type="NCBI Taxonomy" id="2777116"/>
    <lineage>
        <taxon>Eukaryota</taxon>
        <taxon>Metazoa</taxon>
        <taxon>Ecdysozoa</taxon>
        <taxon>Nematoda</taxon>
        <taxon>Chromadorea</taxon>
        <taxon>Rhabditida</taxon>
        <taxon>Rhabditina</taxon>
        <taxon>Rhabditomorpha</taxon>
        <taxon>Rhabditoidea</taxon>
        <taxon>Rhabditidae</taxon>
        <taxon>Peloderinae</taxon>
        <taxon>Caenorhabditis</taxon>
    </lineage>
</organism>
<comment type="cofactor">
    <cofactor evidence="8">
        <name>Zn(2+)</name>
        <dbReference type="ChEBI" id="CHEBI:29105"/>
    </cofactor>
    <text evidence="8">Binds 1 zinc ion per subunit.</text>
</comment>
<name>A0A8S1H3W7_9PELO</name>
<dbReference type="SUPFAM" id="SSF88688">
    <property type="entry name" value="Families 57/38 glycoside transferase middle domain"/>
    <property type="match status" value="1"/>
</dbReference>
<dbReference type="OrthoDB" id="10261055at2759"/>
<evidence type="ECO:0000256" key="3">
    <source>
        <dbReference type="ARBA" id="ARBA00022801"/>
    </source>
</evidence>
<dbReference type="EMBL" id="CAJGYM010000018">
    <property type="protein sequence ID" value="CAD6190966.1"/>
    <property type="molecule type" value="Genomic_DNA"/>
</dbReference>
<evidence type="ECO:0000256" key="6">
    <source>
        <dbReference type="ARBA" id="ARBA00059516"/>
    </source>
</evidence>
<dbReference type="Gene3D" id="1.20.1270.50">
    <property type="entry name" value="Glycoside hydrolase family 38, central domain"/>
    <property type="match status" value="1"/>
</dbReference>
<dbReference type="SUPFAM" id="SSF74650">
    <property type="entry name" value="Galactose mutarotase-like"/>
    <property type="match status" value="1"/>
</dbReference>
<dbReference type="GO" id="GO:0046872">
    <property type="term" value="F:metal ion binding"/>
    <property type="evidence" value="ECO:0007669"/>
    <property type="project" value="UniProtKB-KW"/>
</dbReference>
<keyword evidence="9" id="KW-1133">Transmembrane helix</keyword>
<dbReference type="EC" id="3.2.1.-" evidence="8"/>
<sequence>MEMLSIGSIGQNWCPFHSLRLVDLRHAHAYQFFVTQPYANVFFVFVISCRVHRKMYANMRTSLNRKLISFRRRFLPSTRVLLLTVMAFGLTAMVARYHRLSKEFSERHELQNLDHAINEDRIDVKKLQENEREEYRAPSCKWKDEPPEEALTHFNTFDMYKESVARQILNESSIKPERGKPKSSEKPKLRVFVLPFTHVDPGWLKTFKAYTDNTNQILDNMHTFMSKNPKMKFMWAEFVFFERWWSKQNESVRTDVRRFVTEGRLELASGSWVMTDEANAYFPVSVDNIVEGHQYLHQHFGVQPSTIWSNDPFGYSNSVPYLFSKTGIKRNVINRIHHSLKQDLQRLKGIPFNWRQYFDKSGEFDVLTQVLPYTHYDILNSCGPNAAHCCEFDFKRMTHWSCPGPKPVPITKENVAQKAATLLGELETMSKMYEAPVLLMMHGDDFRFDMIEEWHQHHDNFLPLFEEINKGDRAEISFGTFTDYFNALESYYKTEEFKPPTLSGDFFPYQCALGDYWTGYYTTRPFYKRQGRYLHYLIRSADLLVADARLRLSAEQIAAVDEKLQDSRRTLALFQHHDAITGTSKKSVMADYSELLFEATKSSQEVIQTASNKILNMDTKSISSPASASETVAQEVVNIQNGQEVSVNVYNSLPYVIEDVVTVRVSASRVVIVEKSSSQLLKAQIEPVVVKGVVDKDSYLLAFRARLSPLTFTKFILRGEKNNEHTVTASVSTVASQYEQLHAVPMLPKSFEIDQISSDDFRLKTDQLSTRHDPLTGLLKEVSSVNGGNYAVNNSFVEYLSASGGAYLMRVPPSPRPLFSSDLMRFLVRGPIQQTVHVFHENIHQKLTVKNVAGVLGAQLNMDLRVDITKKRNVEVMMRLQTDMKQTSTYSDSVGLQLLRRESYSTLAVAANYYPMPSAAVVENSRNRMTVASNVEHGMMVIDGGVEIAIDRMLNQDDGKGLGSDSDSLPTDLKPVDMRFSILFEQITPTEKKTPHYTSHTAAGHLSVQDVLYPPLVLIGKESSEMDSRAAMSSLPCDFQLLTLRQINNKERLLIMFRHPVVCSNTPVICGSDMQKPLVSYLKYLGAKTAQITNLNGLKRIGSPLSVDSFPDFEVKSFDFFTLIISP</sequence>
<evidence type="ECO:0000313" key="11">
    <source>
        <dbReference type="EMBL" id="CAD6190966.1"/>
    </source>
</evidence>
<proteinExistence type="inferred from homology"/>
<dbReference type="InterPro" id="IPR027291">
    <property type="entry name" value="Glyco_hydro_38_N_sf"/>
</dbReference>
<dbReference type="GO" id="GO:0004572">
    <property type="term" value="F:mannosyl-oligosaccharide 1,3-1,6-alpha-mannosidase activity"/>
    <property type="evidence" value="ECO:0007669"/>
    <property type="project" value="UniProtKB-EC"/>
</dbReference>
<dbReference type="InterPro" id="IPR011013">
    <property type="entry name" value="Gal_mutarotase_sf_dom"/>
</dbReference>
<evidence type="ECO:0000256" key="7">
    <source>
        <dbReference type="ARBA" id="ARBA00093232"/>
    </source>
</evidence>
<keyword evidence="9" id="KW-0472">Membrane</keyword>
<protein>
    <recommendedName>
        <fullName evidence="8">Alpha-mannosidase</fullName>
        <ecNumber evidence="8">3.2.1.-</ecNumber>
    </recommendedName>
</protein>
<dbReference type="GO" id="GO:0000139">
    <property type="term" value="C:Golgi membrane"/>
    <property type="evidence" value="ECO:0007669"/>
    <property type="project" value="TreeGrafter"/>
</dbReference>
<evidence type="ECO:0000256" key="1">
    <source>
        <dbReference type="ARBA" id="ARBA00009792"/>
    </source>
</evidence>
<keyword evidence="4 8" id="KW-0862">Zinc</keyword>
<keyword evidence="12" id="KW-1185">Reference proteome</keyword>
<dbReference type="SMART" id="SM00872">
    <property type="entry name" value="Alpha-mann_mid"/>
    <property type="match status" value="1"/>
</dbReference>
<dbReference type="InterPro" id="IPR015341">
    <property type="entry name" value="Glyco_hydro_38_cen"/>
</dbReference>
<dbReference type="FunFam" id="3.20.110.10:FF:000010">
    <property type="entry name" value="Alpha-mannosidase"/>
    <property type="match status" value="1"/>
</dbReference>
<dbReference type="SUPFAM" id="SSF88713">
    <property type="entry name" value="Glycoside hydrolase/deacetylase"/>
    <property type="match status" value="1"/>
</dbReference>
<keyword evidence="5 8" id="KW-0326">Glycosidase</keyword>
<dbReference type="AlphaFoldDB" id="A0A8S1H3W7"/>
<dbReference type="Proteomes" id="UP000835052">
    <property type="component" value="Unassembled WGS sequence"/>
</dbReference>
<evidence type="ECO:0000256" key="4">
    <source>
        <dbReference type="ARBA" id="ARBA00022833"/>
    </source>
</evidence>
<gene>
    <name evidence="11" type="ORF">CAUJ_LOCUS6885</name>
</gene>
<dbReference type="Gene3D" id="3.20.110.10">
    <property type="entry name" value="Glycoside hydrolase 38, N terminal domain"/>
    <property type="match status" value="1"/>
</dbReference>
<dbReference type="PANTHER" id="PTHR11607:SF71">
    <property type="entry name" value="ALPHA-MANNOSIDASE"/>
    <property type="match status" value="1"/>
</dbReference>
<dbReference type="GO" id="GO:0030246">
    <property type="term" value="F:carbohydrate binding"/>
    <property type="evidence" value="ECO:0007669"/>
    <property type="project" value="InterPro"/>
</dbReference>
<feature type="domain" description="Glycoside hydrolase family 38 central" evidence="10">
    <location>
        <begin position="515"/>
        <end position="596"/>
    </location>
</feature>
<comment type="function">
    <text evidence="6">Catalyzes the first committed step in the biosynthesis of complex N-glycans. It controls conversion of high mannose to complex N-glycans; the final hydrolytic step in the N-glycan maturation pathway.</text>
</comment>
<keyword evidence="9" id="KW-0812">Transmembrane</keyword>
<feature type="transmembrane region" description="Helical" evidence="9">
    <location>
        <begin position="74"/>
        <end position="95"/>
    </location>
</feature>
<evidence type="ECO:0000256" key="8">
    <source>
        <dbReference type="RuleBase" id="RU361199"/>
    </source>
</evidence>
<keyword evidence="2 8" id="KW-0479">Metal-binding</keyword>
<dbReference type="InterPro" id="IPR011682">
    <property type="entry name" value="Glyco_hydro_38_C"/>
</dbReference>
<dbReference type="InterPro" id="IPR000602">
    <property type="entry name" value="Glyco_hydro_38_N"/>
</dbReference>
<dbReference type="Pfam" id="PF07748">
    <property type="entry name" value="Glyco_hydro_38C"/>
    <property type="match status" value="1"/>
</dbReference>
<dbReference type="InterPro" id="IPR028995">
    <property type="entry name" value="Glyco_hydro_57/38_cen_sf"/>
</dbReference>
<comment type="catalytic activity">
    <reaction evidence="7">
        <text>N(4)-{beta-D-GlcNAc-(1-&gt;2)-alpha-D-Man-(1-&gt;3)-[alpha-D-Man-(1-&gt;3)-[alpha-D-Man-(1-&gt;6)]-alpha-D-Man-(1-&gt;6)]-beta-D-Man-(1-&gt;4)-beta-D-GlcNAc-(1-&gt;4)-beta-D-GlcNAc}-L-asparaginyl-[protein] + 2 H2O = 2 alpha-D-mannopyranose + an N(4)-{beta-D-GlcNAc-(1-&gt;2)-alpha-D-Man-(1-&gt;3)-[alpha-D-Man-(1-&gt;6)]-beta-D-Man-(1-&gt;4)-beta-D-GlcNAc-(1-&gt;4)-beta-D-GlcNAc}-L-asparaginyl-[protein]</text>
        <dbReference type="Rhea" id="RHEA:56052"/>
        <dbReference type="Rhea" id="RHEA-COMP:14368"/>
        <dbReference type="Rhea" id="RHEA-COMP:14369"/>
        <dbReference type="ChEBI" id="CHEBI:15377"/>
        <dbReference type="ChEBI" id="CHEBI:28729"/>
        <dbReference type="ChEBI" id="CHEBI:60615"/>
        <dbReference type="ChEBI" id="CHEBI:60625"/>
        <dbReference type="EC" id="3.2.1.114"/>
    </reaction>
</comment>
<evidence type="ECO:0000259" key="10">
    <source>
        <dbReference type="SMART" id="SM00872"/>
    </source>
</evidence>
<keyword evidence="3 8" id="KW-0378">Hydrolase</keyword>
<feature type="transmembrane region" description="Helical" evidence="9">
    <location>
        <begin position="29"/>
        <end position="53"/>
    </location>
</feature>
<dbReference type="PANTHER" id="PTHR11607">
    <property type="entry name" value="ALPHA-MANNOSIDASE"/>
    <property type="match status" value="1"/>
</dbReference>
<reference evidence="11" key="1">
    <citation type="submission" date="2020-10" db="EMBL/GenBank/DDBJ databases">
        <authorList>
            <person name="Kikuchi T."/>
        </authorList>
    </citation>
    <scope>NUCLEOTIDE SEQUENCE</scope>
    <source>
        <strain evidence="11">NKZ352</strain>
    </source>
</reference>
<dbReference type="InterPro" id="IPR013780">
    <property type="entry name" value="Glyco_hydro_b"/>
</dbReference>
<dbReference type="Gene3D" id="2.60.40.1180">
    <property type="entry name" value="Golgi alpha-mannosidase II"/>
    <property type="match status" value="1"/>
</dbReference>
<dbReference type="FunFam" id="1.20.1270.50:FF:000001">
    <property type="entry name" value="Alpha-mannosidase"/>
    <property type="match status" value="1"/>
</dbReference>
<dbReference type="InterPro" id="IPR011330">
    <property type="entry name" value="Glyco_hydro/deAcase_b/a-brl"/>
</dbReference>
<dbReference type="GO" id="GO:0006013">
    <property type="term" value="P:mannose metabolic process"/>
    <property type="evidence" value="ECO:0007669"/>
    <property type="project" value="InterPro"/>
</dbReference>